<evidence type="ECO:0000313" key="17">
    <source>
        <dbReference type="EMBL" id="CDG38198.1"/>
    </source>
</evidence>
<dbReference type="GO" id="GO:0008270">
    <property type="term" value="F:zinc ion binding"/>
    <property type="evidence" value="ECO:0007669"/>
    <property type="project" value="UniProtKB-UniRule"/>
</dbReference>
<evidence type="ECO:0000256" key="6">
    <source>
        <dbReference type="ARBA" id="ARBA00022723"/>
    </source>
</evidence>
<dbReference type="PANTHER" id="PTHR11644:SF2">
    <property type="entry name" value="CYTIDINE DEAMINASE"/>
    <property type="match status" value="1"/>
</dbReference>
<keyword evidence="8 14" id="KW-0862">Zinc</keyword>
<dbReference type="InterPro" id="IPR016193">
    <property type="entry name" value="Cytidine_deaminase-like"/>
</dbReference>
<gene>
    <name evidence="17" type="ORF">ASAP_0153</name>
</gene>
<dbReference type="Gene3D" id="3.40.140.10">
    <property type="entry name" value="Cytidine Deaminase, domain 2"/>
    <property type="match status" value="1"/>
</dbReference>
<dbReference type="EMBL" id="CBLX010000003">
    <property type="protein sequence ID" value="CDG38198.1"/>
    <property type="molecule type" value="Genomic_DNA"/>
</dbReference>
<feature type="domain" description="CMP/dCMP-type deaminase" evidence="16">
    <location>
        <begin position="1"/>
        <end position="127"/>
    </location>
</feature>
<name>A0A060QC20_9PROT</name>
<evidence type="ECO:0000256" key="11">
    <source>
        <dbReference type="ARBA" id="ARBA00049558"/>
    </source>
</evidence>
<feature type="binding site" evidence="14">
    <location>
        <position position="84"/>
    </location>
    <ligand>
        <name>Zn(2+)</name>
        <dbReference type="ChEBI" id="CHEBI:29105"/>
        <note>catalytic</note>
    </ligand>
</feature>
<evidence type="ECO:0000256" key="9">
    <source>
        <dbReference type="ARBA" id="ARBA00032005"/>
    </source>
</evidence>
<dbReference type="InterPro" id="IPR050202">
    <property type="entry name" value="Cyt/Deoxycyt_deaminase"/>
</dbReference>
<feature type="binding site" evidence="14">
    <location>
        <position position="87"/>
    </location>
    <ligand>
        <name>Zn(2+)</name>
        <dbReference type="ChEBI" id="CHEBI:29105"/>
        <note>catalytic</note>
    </ligand>
</feature>
<dbReference type="NCBIfam" id="TIGR01354">
    <property type="entry name" value="cyt_deam_tetra"/>
    <property type="match status" value="1"/>
</dbReference>
<evidence type="ECO:0000256" key="12">
    <source>
        <dbReference type="PIRSR" id="PIRSR606262-1"/>
    </source>
</evidence>
<dbReference type="GO" id="GO:0004126">
    <property type="term" value="F:cytidine deaminase activity"/>
    <property type="evidence" value="ECO:0007669"/>
    <property type="project" value="UniProtKB-UniRule"/>
</dbReference>
<comment type="similarity">
    <text evidence="3 15">Belongs to the cytidine and deoxycytidylate deaminase family.</text>
</comment>
<dbReference type="EC" id="3.5.4.5" evidence="4 15"/>
<comment type="cofactor">
    <cofactor evidence="1 14 15">
        <name>Zn(2+)</name>
        <dbReference type="ChEBI" id="CHEBI:29105"/>
    </cofactor>
</comment>
<evidence type="ECO:0000256" key="3">
    <source>
        <dbReference type="ARBA" id="ARBA00006576"/>
    </source>
</evidence>
<dbReference type="NCBIfam" id="NF004064">
    <property type="entry name" value="PRK05578.1"/>
    <property type="match status" value="1"/>
</dbReference>
<feature type="binding site" evidence="14">
    <location>
        <position position="51"/>
    </location>
    <ligand>
        <name>Zn(2+)</name>
        <dbReference type="ChEBI" id="CHEBI:29105"/>
        <note>catalytic</note>
    </ligand>
</feature>
<evidence type="ECO:0000256" key="1">
    <source>
        <dbReference type="ARBA" id="ARBA00001947"/>
    </source>
</evidence>
<reference evidence="17 18" key="2">
    <citation type="journal article" date="2014" name="PLoS ONE">
        <title>Evolution of mitochondria reconstructed from the energy metabolism of living bacteria.</title>
        <authorList>
            <person name="Degli Esposti M."/>
            <person name="Chouaia B."/>
            <person name="Comandatore F."/>
            <person name="Crotti E."/>
            <person name="Sassera D."/>
            <person name="Lievens P.M."/>
            <person name="Daffonchio D."/>
            <person name="Bandi C."/>
        </authorList>
    </citation>
    <scope>NUCLEOTIDE SEQUENCE [LARGE SCALE GENOMIC DNA]</scope>
    <source>
        <strain evidence="17 18">SF2.1</strain>
    </source>
</reference>
<dbReference type="eggNOG" id="COG0295">
    <property type="taxonomic scope" value="Bacteria"/>
</dbReference>
<evidence type="ECO:0000256" key="5">
    <source>
        <dbReference type="ARBA" id="ARBA00018266"/>
    </source>
</evidence>
<feature type="active site" description="Proton donor" evidence="12">
    <location>
        <position position="53"/>
    </location>
</feature>
<evidence type="ECO:0000256" key="10">
    <source>
        <dbReference type="ARBA" id="ARBA00049252"/>
    </source>
</evidence>
<dbReference type="GO" id="GO:0055086">
    <property type="term" value="P:nucleobase-containing small molecule metabolic process"/>
    <property type="evidence" value="ECO:0007669"/>
    <property type="project" value="UniProtKB-ARBA"/>
</dbReference>
<sequence length="142" mass="14815">MSRDLIEAALAARKRAYAPYSRFHVGAALRCEGAIHAGCNVENAAYPQGSCAEAGAIAAMVMAGGRRIDEIVIVGSGEAPCTPCGGCRQRLREFGAPDLAIKIVNTEGKILLETTLEALLPWSFGPDHLAQSTDEVSGGTVS</sequence>
<accession>A0A060QC20</accession>
<reference evidence="17 18" key="1">
    <citation type="journal article" date="2014" name="Genome Biol. Evol.">
        <title>Acetic acid bacteria genomes reveal functional traits for adaptation to life in insect guts.</title>
        <authorList>
            <person name="Chouaia B."/>
            <person name="Gaiarsa S."/>
            <person name="Crotti E."/>
            <person name="Comandatore F."/>
            <person name="Degli Esposti M."/>
            <person name="Ricci I."/>
            <person name="Alma A."/>
            <person name="Favia G."/>
            <person name="Bandi C."/>
            <person name="Daffonchio D."/>
        </authorList>
    </citation>
    <scope>NUCLEOTIDE SEQUENCE [LARGE SCALE GENOMIC DNA]</scope>
    <source>
        <strain evidence="17 18">SF2.1</strain>
    </source>
</reference>
<evidence type="ECO:0000256" key="15">
    <source>
        <dbReference type="RuleBase" id="RU364006"/>
    </source>
</evidence>
<dbReference type="InterPro" id="IPR016192">
    <property type="entry name" value="APOBEC/CMP_deaminase_Zn-bd"/>
</dbReference>
<comment type="function">
    <text evidence="2 15">This enzyme scavenges exogenous and endogenous cytidine and 2'-deoxycytidine for UMP synthesis.</text>
</comment>
<dbReference type="CDD" id="cd01283">
    <property type="entry name" value="cytidine_deaminase"/>
    <property type="match status" value="1"/>
</dbReference>
<protein>
    <recommendedName>
        <fullName evidence="5 15">Cytidine deaminase</fullName>
        <ecNumber evidence="4 15">3.5.4.5</ecNumber>
    </recommendedName>
    <alternativeName>
        <fullName evidence="9 15">Cytidine aminohydrolase</fullName>
    </alternativeName>
</protein>
<dbReference type="PANTHER" id="PTHR11644">
    <property type="entry name" value="CYTIDINE DEAMINASE"/>
    <property type="match status" value="1"/>
</dbReference>
<dbReference type="SUPFAM" id="SSF53927">
    <property type="entry name" value="Cytidine deaminase-like"/>
    <property type="match status" value="1"/>
</dbReference>
<dbReference type="FunFam" id="3.40.140.10:FF:000008">
    <property type="entry name" value="Cytidine deaminase"/>
    <property type="match status" value="1"/>
</dbReference>
<keyword evidence="7 15" id="KW-0378">Hydrolase</keyword>
<dbReference type="Proteomes" id="UP000027583">
    <property type="component" value="Unassembled WGS sequence"/>
</dbReference>
<evidence type="ECO:0000256" key="2">
    <source>
        <dbReference type="ARBA" id="ARBA00003949"/>
    </source>
</evidence>
<evidence type="ECO:0000256" key="7">
    <source>
        <dbReference type="ARBA" id="ARBA00022801"/>
    </source>
</evidence>
<organism evidence="17 18">
    <name type="scientific">Asaia bogorensis</name>
    <dbReference type="NCBI Taxonomy" id="91915"/>
    <lineage>
        <taxon>Bacteria</taxon>
        <taxon>Pseudomonadati</taxon>
        <taxon>Pseudomonadota</taxon>
        <taxon>Alphaproteobacteria</taxon>
        <taxon>Acetobacterales</taxon>
        <taxon>Acetobacteraceae</taxon>
        <taxon>Asaia</taxon>
    </lineage>
</organism>
<dbReference type="PROSITE" id="PS00903">
    <property type="entry name" value="CYT_DCMP_DEAMINASES_1"/>
    <property type="match status" value="1"/>
</dbReference>
<comment type="caution">
    <text evidence="17">The sequence shown here is derived from an EMBL/GenBank/DDBJ whole genome shotgun (WGS) entry which is preliminary data.</text>
</comment>
<evidence type="ECO:0000313" key="18">
    <source>
        <dbReference type="Proteomes" id="UP000027583"/>
    </source>
</evidence>
<dbReference type="GO" id="GO:0042802">
    <property type="term" value="F:identical protein binding"/>
    <property type="evidence" value="ECO:0007669"/>
    <property type="project" value="UniProtKB-ARBA"/>
</dbReference>
<evidence type="ECO:0000256" key="4">
    <source>
        <dbReference type="ARBA" id="ARBA00012783"/>
    </source>
</evidence>
<keyword evidence="6 14" id="KW-0479">Metal-binding</keyword>
<dbReference type="PROSITE" id="PS51747">
    <property type="entry name" value="CYT_DCMP_DEAMINASES_2"/>
    <property type="match status" value="1"/>
</dbReference>
<dbReference type="InterPro" id="IPR002125">
    <property type="entry name" value="CMP_dCMP_dom"/>
</dbReference>
<evidence type="ECO:0000259" key="16">
    <source>
        <dbReference type="PROSITE" id="PS51747"/>
    </source>
</evidence>
<dbReference type="Pfam" id="PF00383">
    <property type="entry name" value="dCMP_cyt_deam_1"/>
    <property type="match status" value="1"/>
</dbReference>
<comment type="catalytic activity">
    <reaction evidence="11 15">
        <text>cytidine + H2O + H(+) = uridine + NH4(+)</text>
        <dbReference type="Rhea" id="RHEA:16069"/>
        <dbReference type="ChEBI" id="CHEBI:15377"/>
        <dbReference type="ChEBI" id="CHEBI:15378"/>
        <dbReference type="ChEBI" id="CHEBI:16704"/>
        <dbReference type="ChEBI" id="CHEBI:17562"/>
        <dbReference type="ChEBI" id="CHEBI:28938"/>
        <dbReference type="EC" id="3.5.4.5"/>
    </reaction>
</comment>
<evidence type="ECO:0000256" key="8">
    <source>
        <dbReference type="ARBA" id="ARBA00022833"/>
    </source>
</evidence>
<proteinExistence type="inferred from homology"/>
<dbReference type="AlphaFoldDB" id="A0A060QC20"/>
<comment type="catalytic activity">
    <reaction evidence="10 15">
        <text>2'-deoxycytidine + H2O + H(+) = 2'-deoxyuridine + NH4(+)</text>
        <dbReference type="Rhea" id="RHEA:13433"/>
        <dbReference type="ChEBI" id="CHEBI:15377"/>
        <dbReference type="ChEBI" id="CHEBI:15378"/>
        <dbReference type="ChEBI" id="CHEBI:15698"/>
        <dbReference type="ChEBI" id="CHEBI:16450"/>
        <dbReference type="ChEBI" id="CHEBI:28938"/>
        <dbReference type="EC" id="3.5.4.5"/>
    </reaction>
</comment>
<evidence type="ECO:0000256" key="14">
    <source>
        <dbReference type="PIRSR" id="PIRSR606262-3"/>
    </source>
</evidence>
<evidence type="ECO:0000256" key="13">
    <source>
        <dbReference type="PIRSR" id="PIRSR606262-2"/>
    </source>
</evidence>
<dbReference type="GO" id="GO:0072527">
    <property type="term" value="P:pyrimidine-containing compound metabolic process"/>
    <property type="evidence" value="ECO:0007669"/>
    <property type="project" value="UniProtKB-ARBA"/>
</dbReference>
<feature type="binding site" evidence="13">
    <location>
        <begin position="40"/>
        <end position="46"/>
    </location>
    <ligand>
        <name>substrate</name>
    </ligand>
</feature>
<dbReference type="GO" id="GO:0005829">
    <property type="term" value="C:cytosol"/>
    <property type="evidence" value="ECO:0007669"/>
    <property type="project" value="TreeGrafter"/>
</dbReference>
<dbReference type="InterPro" id="IPR006262">
    <property type="entry name" value="Cyt_deam_tetra"/>
</dbReference>